<evidence type="ECO:0000313" key="1">
    <source>
        <dbReference type="EMBL" id="GAL80648.1"/>
    </source>
</evidence>
<dbReference type="EMBL" id="BBNU01000011">
    <property type="protein sequence ID" value="GAL80648.1"/>
    <property type="molecule type" value="Genomic_DNA"/>
</dbReference>
<name>A0A090WWL6_9FLAO</name>
<gene>
    <name evidence="1" type="ORF">JCM19274_1274</name>
</gene>
<dbReference type="Proteomes" id="UP000029643">
    <property type="component" value="Unassembled WGS sequence"/>
</dbReference>
<proteinExistence type="predicted"/>
<evidence type="ECO:0000313" key="2">
    <source>
        <dbReference type="Proteomes" id="UP000029643"/>
    </source>
</evidence>
<comment type="caution">
    <text evidence="1">The sequence shown here is derived from an EMBL/GenBank/DDBJ whole genome shotgun (WGS) entry which is preliminary data.</text>
</comment>
<reference evidence="1 2" key="1">
    <citation type="journal article" date="2014" name="Genome Announc.">
        <title>Draft Genome Sequences of Marine Flavobacterium Algibacter lectus Strains SS8 and NR4.</title>
        <authorList>
            <person name="Takatani N."/>
            <person name="Nakanishi M."/>
            <person name="Meirelles P."/>
            <person name="Mino S."/>
            <person name="Suda W."/>
            <person name="Oshima K."/>
            <person name="Hattori M."/>
            <person name="Ohkuma M."/>
            <person name="Hosokawa M."/>
            <person name="Miyashita K."/>
            <person name="Thompson F.L."/>
            <person name="Niwa A."/>
            <person name="Sawabe T."/>
            <person name="Sawabe T."/>
        </authorList>
    </citation>
    <scope>NUCLEOTIDE SEQUENCE [LARGE SCALE GENOMIC DNA]</scope>
    <source>
        <strain evidence="2">JCM19274</strain>
    </source>
</reference>
<accession>A0A090WWL6</accession>
<protein>
    <submittedName>
        <fullName evidence="1">Uncharacterized protein</fullName>
    </submittedName>
</protein>
<dbReference type="AlphaFoldDB" id="A0A090WWL6"/>
<organism evidence="1 2">
    <name type="scientific">Algibacter lectus</name>
    <dbReference type="NCBI Taxonomy" id="221126"/>
    <lineage>
        <taxon>Bacteria</taxon>
        <taxon>Pseudomonadati</taxon>
        <taxon>Bacteroidota</taxon>
        <taxon>Flavobacteriia</taxon>
        <taxon>Flavobacteriales</taxon>
        <taxon>Flavobacteriaceae</taxon>
        <taxon>Algibacter</taxon>
    </lineage>
</organism>
<dbReference type="RefSeq" id="WP_227806115.1">
    <property type="nucleotide sequence ID" value="NZ_BBNU01000011.1"/>
</dbReference>
<sequence length="97" mass="11666">MGFQRDMIPEQYWNTEAEKMSYRLEAFVYNIEIDKKKIRIRGFGDDTDMGSLDLPYHPQFWRNLSMPPDTKFYKKIKSELESNYGVSLEKQFELVNK</sequence>